<dbReference type="InterPro" id="IPR011990">
    <property type="entry name" value="TPR-like_helical_dom_sf"/>
</dbReference>
<proteinExistence type="predicted"/>
<dbReference type="CDD" id="cd14014">
    <property type="entry name" value="STKc_PknB_like"/>
    <property type="match status" value="1"/>
</dbReference>
<evidence type="ECO:0000256" key="4">
    <source>
        <dbReference type="ARBA" id="ARBA00022840"/>
    </source>
</evidence>
<dbReference type="PROSITE" id="PS50011">
    <property type="entry name" value="PROTEIN_KINASE_DOM"/>
    <property type="match status" value="1"/>
</dbReference>
<feature type="domain" description="Protein kinase" evidence="7">
    <location>
        <begin position="51"/>
        <end position="318"/>
    </location>
</feature>
<dbReference type="PROSITE" id="PS00108">
    <property type="entry name" value="PROTEIN_KINASE_ST"/>
    <property type="match status" value="1"/>
</dbReference>
<protein>
    <submittedName>
        <fullName evidence="8">Serine/threonine protein kinase</fullName>
    </submittedName>
</protein>
<dbReference type="SMART" id="SM00220">
    <property type="entry name" value="S_TKc"/>
    <property type="match status" value="1"/>
</dbReference>
<dbReference type="InterPro" id="IPR000719">
    <property type="entry name" value="Prot_kinase_dom"/>
</dbReference>
<accession>A0A410RP50</accession>
<dbReference type="PANTHER" id="PTHR43289">
    <property type="entry name" value="MITOGEN-ACTIVATED PROTEIN KINASE KINASE KINASE 20-RELATED"/>
    <property type="match status" value="1"/>
</dbReference>
<feature type="compositionally biased region" description="Pro residues" evidence="6">
    <location>
        <begin position="10"/>
        <end position="27"/>
    </location>
</feature>
<sequence length="1076" mass="116423">MASSGGDAPALPPASDPDPTTPGPAPVDAPTEDGERLVPAEAAPASGQGRYALLALLGRGGMGEVHRARDLRLGREVALKFLRGASPERAMRLLQEARAQARLDHPNICRVLDAGELEGRPYIAMQLVEGEPLDRAAATLSVPEKVQVMKVAAEAVHEAHRLGVIHRDLKPSNLLLTRDARGRPVPVVVDFGLAYDTGLGHGLTATGEVMGTPAYMAPEQARGELRAIDRRSDVYGLGATLYELLAGAPPFRGATPLETLQAVLDDEPRPLRAAVPHLDAELETLCLKCLNKDPAQRYASARALAEDLGRYLDGEPILGRRPGPASRLRRLARRHRALVAVSGASLAGMLLLSGFAARSWWARRELQAVSAARERLAEQLGQQVRESEWFVRAYQALPLHDTRPEQARVRERLAAIAALQHGLGARGDGLVQLALGRGLLALREFEPAHRALERARELGVDTPELHSALGQVLGERYRLALEDARRRGGAAWVEHQRRELEARFLAPALRSLEQARGPELESPRYLEGLIAWHRQDLAGAELAAREAVARTPWLPEPRKLLADVTAARALALLERGDYAGARAGFEAAAGRYGEVLEVARSDAASHEALADVWLQVSELDRREGRSRLLALERAEASADKSLLADPDRASGHTRKAQVLMNQYRRVAFQGEADERGAPALLDAWLQAAARAVALAPDDVLAHDSLGYGHFMRGLGQARAGEPPDASFAQAITWLSRAIAMQPRYPWALNDLGLVHRWRGNHQREQGVDPSGAYAEAERCFQRAAEADPAYLFALSNLAELHAEQATWRRSRNEDPGPEVQRARDAAAKALALDGRFAAAHSHLAVAELARASFLVDTGGDARPALASALEHAARAQELNPASDRARLHAASAHVLEARLALREGRTPEPPLARAGQALAEALRRAPACADCRVQGAEVERLRAEHARRQGRDPLPALRRALDEARRATDAHPYAEARLERARACGQLAWALAPRASREVVREGLDQVAAALRLDPGRAEAQAVRGVLLLAGARGREDGAQRDEARAALARAVEQAPWLREEYAAWLPGAAPPPGGS</sequence>
<dbReference type="InterPro" id="IPR011009">
    <property type="entry name" value="Kinase-like_dom_sf"/>
</dbReference>
<keyword evidence="1" id="KW-0808">Transferase</keyword>
<dbReference type="Pfam" id="PF00069">
    <property type="entry name" value="Pkinase"/>
    <property type="match status" value="1"/>
</dbReference>
<dbReference type="GO" id="GO:0004674">
    <property type="term" value="F:protein serine/threonine kinase activity"/>
    <property type="evidence" value="ECO:0007669"/>
    <property type="project" value="UniProtKB-KW"/>
</dbReference>
<dbReference type="Gene3D" id="3.30.200.20">
    <property type="entry name" value="Phosphorylase Kinase, domain 1"/>
    <property type="match status" value="1"/>
</dbReference>
<evidence type="ECO:0000256" key="5">
    <source>
        <dbReference type="PROSITE-ProRule" id="PRU10141"/>
    </source>
</evidence>
<keyword evidence="8" id="KW-0723">Serine/threonine-protein kinase</keyword>
<keyword evidence="2 5" id="KW-0547">Nucleotide-binding</keyword>
<keyword evidence="3 8" id="KW-0418">Kinase</keyword>
<dbReference type="Gene3D" id="1.10.510.10">
    <property type="entry name" value="Transferase(Phosphotransferase) domain 1"/>
    <property type="match status" value="1"/>
</dbReference>
<reference evidence="8 9" key="1">
    <citation type="submission" date="2018-12" db="EMBL/GenBank/DDBJ databases">
        <title>Complete Genome Sequence of the Corallopyronin A producing Myxobacterium Corallococcus coralloides B035.</title>
        <authorList>
            <person name="Bouhired S.M."/>
            <person name="Rupp O."/>
            <person name="Blom J."/>
            <person name="Schaeberle T.F."/>
            <person name="Kehraus S."/>
            <person name="Schiefer A."/>
            <person name="Pfarr K."/>
            <person name="Goesmann A."/>
            <person name="Hoerauf A."/>
            <person name="Koenig G.M."/>
        </authorList>
    </citation>
    <scope>NUCLEOTIDE SEQUENCE [LARGE SCALE GENOMIC DNA]</scope>
    <source>
        <strain evidence="8 9">B035</strain>
    </source>
</reference>
<dbReference type="SUPFAM" id="SSF56112">
    <property type="entry name" value="Protein kinase-like (PK-like)"/>
    <property type="match status" value="1"/>
</dbReference>
<feature type="binding site" evidence="5">
    <location>
        <position position="80"/>
    </location>
    <ligand>
        <name>ATP</name>
        <dbReference type="ChEBI" id="CHEBI:30616"/>
    </ligand>
</feature>
<keyword evidence="4 5" id="KW-0067">ATP-binding</keyword>
<dbReference type="RefSeq" id="WP_128795723.1">
    <property type="nucleotide sequence ID" value="NZ_CP034669.1"/>
</dbReference>
<evidence type="ECO:0000313" key="8">
    <source>
        <dbReference type="EMBL" id="QAT83611.1"/>
    </source>
</evidence>
<dbReference type="Proteomes" id="UP000288758">
    <property type="component" value="Chromosome"/>
</dbReference>
<gene>
    <name evidence="8" type="primary">pknB_2</name>
    <name evidence="8" type="ORF">EJ065_2025</name>
</gene>
<dbReference type="InterPro" id="IPR017441">
    <property type="entry name" value="Protein_kinase_ATP_BS"/>
</dbReference>
<evidence type="ECO:0000313" key="9">
    <source>
        <dbReference type="Proteomes" id="UP000288758"/>
    </source>
</evidence>
<evidence type="ECO:0000256" key="3">
    <source>
        <dbReference type="ARBA" id="ARBA00022777"/>
    </source>
</evidence>
<dbReference type="PANTHER" id="PTHR43289:SF6">
    <property type="entry name" value="SERINE_THREONINE-PROTEIN KINASE NEKL-3"/>
    <property type="match status" value="1"/>
</dbReference>
<name>A0A410RP50_CORCK</name>
<evidence type="ECO:0000256" key="6">
    <source>
        <dbReference type="SAM" id="MobiDB-lite"/>
    </source>
</evidence>
<dbReference type="EMBL" id="CP034669">
    <property type="protein sequence ID" value="QAT83611.1"/>
    <property type="molecule type" value="Genomic_DNA"/>
</dbReference>
<dbReference type="Gene3D" id="1.25.40.10">
    <property type="entry name" value="Tetratricopeptide repeat domain"/>
    <property type="match status" value="3"/>
</dbReference>
<dbReference type="AlphaFoldDB" id="A0A410RP50"/>
<dbReference type="GO" id="GO:0005524">
    <property type="term" value="F:ATP binding"/>
    <property type="evidence" value="ECO:0007669"/>
    <property type="project" value="UniProtKB-UniRule"/>
</dbReference>
<feature type="region of interest" description="Disordered" evidence="6">
    <location>
        <begin position="1"/>
        <end position="33"/>
    </location>
</feature>
<dbReference type="InterPro" id="IPR008271">
    <property type="entry name" value="Ser/Thr_kinase_AS"/>
</dbReference>
<evidence type="ECO:0000256" key="2">
    <source>
        <dbReference type="ARBA" id="ARBA00022741"/>
    </source>
</evidence>
<evidence type="ECO:0000259" key="7">
    <source>
        <dbReference type="PROSITE" id="PS50011"/>
    </source>
</evidence>
<organism evidence="8 9">
    <name type="scientific">Corallococcus coralloides</name>
    <name type="common">Myxococcus coralloides</name>
    <dbReference type="NCBI Taxonomy" id="184914"/>
    <lineage>
        <taxon>Bacteria</taxon>
        <taxon>Pseudomonadati</taxon>
        <taxon>Myxococcota</taxon>
        <taxon>Myxococcia</taxon>
        <taxon>Myxococcales</taxon>
        <taxon>Cystobacterineae</taxon>
        <taxon>Myxococcaceae</taxon>
        <taxon>Corallococcus</taxon>
    </lineage>
</organism>
<dbReference type="PROSITE" id="PS00107">
    <property type="entry name" value="PROTEIN_KINASE_ATP"/>
    <property type="match status" value="1"/>
</dbReference>
<dbReference type="SUPFAM" id="SSF48452">
    <property type="entry name" value="TPR-like"/>
    <property type="match status" value="2"/>
</dbReference>
<evidence type="ECO:0000256" key="1">
    <source>
        <dbReference type="ARBA" id="ARBA00022679"/>
    </source>
</evidence>